<comment type="caution">
    <text evidence="2">The sequence shown here is derived from an EMBL/GenBank/DDBJ whole genome shotgun (WGS) entry which is preliminary data.</text>
</comment>
<feature type="domain" description="AB hydrolase-1" evidence="1">
    <location>
        <begin position="23"/>
        <end position="123"/>
    </location>
</feature>
<proteinExistence type="predicted"/>
<dbReference type="RefSeq" id="WP_198692541.1">
    <property type="nucleotide sequence ID" value="NZ_JAEIKI010000031.1"/>
</dbReference>
<dbReference type="EMBL" id="JAZEIP010000009">
    <property type="protein sequence ID" value="MEE4040072.1"/>
    <property type="molecule type" value="Genomic_DNA"/>
</dbReference>
<sequence length="258" mass="28322">MGYATSFDGTQLWFDTLGTVGTPILLIAGNGCDHDAWRIALPELSHAHRVIYFDHRGTGRSDAAFPDEWSTRDFAREAVTILDALGIQRAHVYGHSMGGRIAQWFAIDYPERVGALILGATSPGDRHGVARTVEATVALSSGDPVSMQRLCFTESWIGANPELARSGAPNPRDRRAFQMHLTASTEHDAWRALPTIVAPTLVIHGSDDTLTLPTNAERLIDRIPGSRLLMIEGARHIYWAGFPEAHQAVLQFVDQHPL</sequence>
<dbReference type="GO" id="GO:0016787">
    <property type="term" value="F:hydrolase activity"/>
    <property type="evidence" value="ECO:0007669"/>
    <property type="project" value="UniProtKB-KW"/>
</dbReference>
<dbReference type="PANTHER" id="PTHR43433">
    <property type="entry name" value="HYDROLASE, ALPHA/BETA FOLD FAMILY PROTEIN"/>
    <property type="match status" value="1"/>
</dbReference>
<reference evidence="2 3" key="1">
    <citation type="submission" date="2024-01" db="EMBL/GenBank/DDBJ databases">
        <title>Characterization of Pseudomonas viridiflava in Georgia, USA.</title>
        <authorList>
            <person name="Zhao M."/>
            <person name="Dutta B."/>
        </authorList>
    </citation>
    <scope>NUCLEOTIDE SEQUENCE [LARGE SCALE GENOMIC DNA]</scope>
    <source>
        <strain evidence="2 3">21GA0539</strain>
    </source>
</reference>
<evidence type="ECO:0000313" key="2">
    <source>
        <dbReference type="EMBL" id="MEE4040072.1"/>
    </source>
</evidence>
<dbReference type="PRINTS" id="PR00111">
    <property type="entry name" value="ABHYDROLASE"/>
</dbReference>
<dbReference type="Gene3D" id="3.40.50.1820">
    <property type="entry name" value="alpha/beta hydrolase"/>
    <property type="match status" value="1"/>
</dbReference>
<dbReference type="InterPro" id="IPR029058">
    <property type="entry name" value="AB_hydrolase_fold"/>
</dbReference>
<dbReference type="Proteomes" id="UP001343600">
    <property type="component" value="Unassembled WGS sequence"/>
</dbReference>
<organism evidence="2 3">
    <name type="scientific">Pseudomonas viridiflava</name>
    <name type="common">Phytomonas viridiflava</name>
    <dbReference type="NCBI Taxonomy" id="33069"/>
    <lineage>
        <taxon>Bacteria</taxon>
        <taxon>Pseudomonadati</taxon>
        <taxon>Pseudomonadota</taxon>
        <taxon>Gammaproteobacteria</taxon>
        <taxon>Pseudomonadales</taxon>
        <taxon>Pseudomonadaceae</taxon>
        <taxon>Pseudomonas</taxon>
    </lineage>
</organism>
<accession>A0ABU7N541</accession>
<name>A0ABU7N541_PSEVI</name>
<keyword evidence="3" id="KW-1185">Reference proteome</keyword>
<evidence type="ECO:0000259" key="1">
    <source>
        <dbReference type="Pfam" id="PF00561"/>
    </source>
</evidence>
<keyword evidence="2" id="KW-0378">Hydrolase</keyword>
<dbReference type="PANTHER" id="PTHR43433:SF5">
    <property type="entry name" value="AB HYDROLASE-1 DOMAIN-CONTAINING PROTEIN"/>
    <property type="match status" value="1"/>
</dbReference>
<protein>
    <submittedName>
        <fullName evidence="2">Alpha/beta fold hydrolase</fullName>
    </submittedName>
</protein>
<dbReference type="InterPro" id="IPR000073">
    <property type="entry name" value="AB_hydrolase_1"/>
</dbReference>
<dbReference type="Pfam" id="PF00561">
    <property type="entry name" value="Abhydrolase_1"/>
    <property type="match status" value="1"/>
</dbReference>
<dbReference type="SUPFAM" id="SSF53474">
    <property type="entry name" value="alpha/beta-Hydrolases"/>
    <property type="match status" value="1"/>
</dbReference>
<dbReference type="InterPro" id="IPR050471">
    <property type="entry name" value="AB_hydrolase"/>
</dbReference>
<gene>
    <name evidence="2" type="ORF">V2I87_08200</name>
</gene>
<evidence type="ECO:0000313" key="3">
    <source>
        <dbReference type="Proteomes" id="UP001343600"/>
    </source>
</evidence>